<accession>A0ABN9NFR0</accession>
<dbReference type="InterPro" id="IPR000835">
    <property type="entry name" value="HTH_MarR-typ"/>
</dbReference>
<dbReference type="PANTHER" id="PTHR33164:SF43">
    <property type="entry name" value="HTH-TYPE TRANSCRIPTIONAL REPRESSOR YETL"/>
    <property type="match status" value="1"/>
</dbReference>
<dbReference type="InterPro" id="IPR036390">
    <property type="entry name" value="WH_DNA-bd_sf"/>
</dbReference>
<dbReference type="RefSeq" id="WP_308473995.1">
    <property type="nucleotide sequence ID" value="NZ_OY726394.1"/>
</dbReference>
<evidence type="ECO:0000259" key="1">
    <source>
        <dbReference type="PROSITE" id="PS50995"/>
    </source>
</evidence>
<dbReference type="Gene3D" id="1.10.10.10">
    <property type="entry name" value="Winged helix-like DNA-binding domain superfamily/Winged helix DNA-binding domain"/>
    <property type="match status" value="1"/>
</dbReference>
<dbReference type="InterPro" id="IPR039422">
    <property type="entry name" value="MarR/SlyA-like"/>
</dbReference>
<name>A0ABN9NFR0_9MYCO</name>
<dbReference type="Proteomes" id="UP001190336">
    <property type="component" value="Chromosome"/>
</dbReference>
<dbReference type="SUPFAM" id="SSF46785">
    <property type="entry name" value="Winged helix' DNA-binding domain"/>
    <property type="match status" value="1"/>
</dbReference>
<dbReference type="PROSITE" id="PS50995">
    <property type="entry name" value="HTH_MARR_2"/>
    <property type="match status" value="1"/>
</dbReference>
<dbReference type="PANTHER" id="PTHR33164">
    <property type="entry name" value="TRANSCRIPTIONAL REGULATOR, MARR FAMILY"/>
    <property type="match status" value="1"/>
</dbReference>
<gene>
    <name evidence="2" type="ORF">MU0083_003299</name>
</gene>
<proteinExistence type="predicted"/>
<keyword evidence="3" id="KW-1185">Reference proteome</keyword>
<protein>
    <submittedName>
        <fullName evidence="2">MarR family transcriptional regulator</fullName>
    </submittedName>
</protein>
<dbReference type="SMART" id="SM00347">
    <property type="entry name" value="HTH_MARR"/>
    <property type="match status" value="1"/>
</dbReference>
<organism evidence="2 3">
    <name type="scientific">[Mycobacterium] kokjensenii</name>
    <dbReference type="NCBI Taxonomy" id="3064287"/>
    <lineage>
        <taxon>Bacteria</taxon>
        <taxon>Bacillati</taxon>
        <taxon>Actinomycetota</taxon>
        <taxon>Actinomycetes</taxon>
        <taxon>Mycobacteriales</taxon>
        <taxon>Mycobacteriaceae</taxon>
        <taxon>Mycolicibacter</taxon>
    </lineage>
</organism>
<reference evidence="2 3" key="1">
    <citation type="submission" date="2023-08" db="EMBL/GenBank/DDBJ databases">
        <authorList>
            <person name="Folkvardsen B D."/>
            <person name="Norman A."/>
        </authorList>
    </citation>
    <scope>NUCLEOTIDE SEQUENCE [LARGE SCALE GENOMIC DNA]</scope>
    <source>
        <strain evidence="2 3">Mu0083</strain>
    </source>
</reference>
<sequence>MDPTRNILWLLKQAFYHSLTKVNEAISDYRVSTAQIGLLRQLAGEPGLSGAELARRLLITPQGVQLALNALERRGLVERKQDPHHGRILRAYLTEEGREVTGAVVTEAIAAHDQVFGVLTADEQETLRSLLARVVEQGTGHALFADHVES</sequence>
<evidence type="ECO:0000313" key="3">
    <source>
        <dbReference type="Proteomes" id="UP001190336"/>
    </source>
</evidence>
<feature type="domain" description="HTH marR-type" evidence="1">
    <location>
        <begin position="1"/>
        <end position="136"/>
    </location>
</feature>
<dbReference type="PRINTS" id="PR00598">
    <property type="entry name" value="HTHMARR"/>
</dbReference>
<dbReference type="InterPro" id="IPR036388">
    <property type="entry name" value="WH-like_DNA-bd_sf"/>
</dbReference>
<dbReference type="EMBL" id="OY726394">
    <property type="protein sequence ID" value="CAJ1503896.1"/>
    <property type="molecule type" value="Genomic_DNA"/>
</dbReference>
<evidence type="ECO:0000313" key="2">
    <source>
        <dbReference type="EMBL" id="CAJ1503896.1"/>
    </source>
</evidence>
<dbReference type="Pfam" id="PF12802">
    <property type="entry name" value="MarR_2"/>
    <property type="match status" value="1"/>
</dbReference>